<reference evidence="2 3" key="1">
    <citation type="submission" date="2013-12" db="EMBL/GenBank/DDBJ databases">
        <title>Comparative genomics of Petrotoga isolates.</title>
        <authorList>
            <person name="Nesbo C.L."/>
            <person name="Charchuk R."/>
            <person name="Chow K."/>
        </authorList>
    </citation>
    <scope>NUCLEOTIDE SEQUENCE [LARGE SCALE GENOMIC DNA]</scope>
    <source>
        <strain evidence="2 3">DSM 13574</strain>
    </source>
</reference>
<dbReference type="Gene3D" id="1.10.1060.10">
    <property type="entry name" value="Alpha-helical ferredoxin"/>
    <property type="match status" value="1"/>
</dbReference>
<dbReference type="PANTHER" id="PTHR42783:SF3">
    <property type="entry name" value="GLUTAMATE SYNTHASE [NADPH] SMALL CHAIN-RELATED"/>
    <property type="match status" value="1"/>
</dbReference>
<dbReference type="NCBIfam" id="TIGR01316">
    <property type="entry name" value="gltA"/>
    <property type="match status" value="1"/>
</dbReference>
<comment type="caution">
    <text evidence="2">The sequence shown here is derived from an EMBL/GenBank/DDBJ whole genome shotgun (WGS) entry which is preliminary data.</text>
</comment>
<dbReference type="InterPro" id="IPR036188">
    <property type="entry name" value="FAD/NAD-bd_sf"/>
</dbReference>
<dbReference type="PANTHER" id="PTHR42783">
    <property type="entry name" value="GLUTAMATE SYNTHASE [NADPH] SMALL CHAIN"/>
    <property type="match status" value="1"/>
</dbReference>
<dbReference type="EMBL" id="AZRL01000019">
    <property type="protein sequence ID" value="PNR95695.1"/>
    <property type="molecule type" value="Genomic_DNA"/>
</dbReference>
<sequence length="767" mass="84131">MHYWKNTLEKILKKNKGVEVLFEISEKKKLAQDVYSVWVEAPKIAAHAQPGQFVIVIAEEDGERIPLTIVDKTEDNIRLIFQVVGKSTRKMATFENGDSFAHVVGPLGSPSEIDYYGTVLLIGGGIGVAPILPILKALKEKGNRVISIMGARTADLLILEDEFSQFSDKLIITTDDGSKGMKGLVTDGMKKVVSDGEEIDKAWAIGPVIMMKFATKTAQELGFPIIVSLNPIMVDGTGMCGGCRVTVGDNVKFACVDGPEFEGELVEWDELLKRLGQYKVEEKSSLEEKKKKRPKKILRNKVPVKKQPPEERKHNFREVAYGYCLEEAMMEADRCLQCPDSAYNCIEGCPVGIDIRGFIRELRDGNLTKSAEILKSYNNLPAICGRVCPQENQCEGVCTLGKSGAFEPVAIGRLERFVADWERVQRSNQKNNIQLTENNIKGKVAVVGAGPAGLTVAADLAKIGYYVKIFEALHKPGGVLTYGIPEFRLPKEIVFEEVEYVKSLGVEIETDVVVGKTITIDEMKEEFDAIFIGTGAGTPKFLNIPGENLNGVYSSSEFLTRVNLMKAYEFPLVDTPVKIGKHVVVVGGGNVAMDASRSALRLGAETVTVVYRRTEQEMPARKEEYENAVEEGINFMWLTNPIECKGNEIGELTSVVCQKMKLGEPDSSGRRRPLPIENSDIEIPADLFIVAIGQESNKVLLNAFPELKLNKWGYIEADPVTGATSVEGVWAGGDIVTGAATVIEAMGAGKRSAKAIDEYISSKVGKF</sequence>
<dbReference type="Pfam" id="PF10418">
    <property type="entry name" value="DHODB_Fe-S_bind"/>
    <property type="match status" value="1"/>
</dbReference>
<dbReference type="GO" id="GO:0016491">
    <property type="term" value="F:oxidoreductase activity"/>
    <property type="evidence" value="ECO:0007669"/>
    <property type="project" value="InterPro"/>
</dbReference>
<dbReference type="SUPFAM" id="SSF63380">
    <property type="entry name" value="Riboflavin synthase domain-like"/>
    <property type="match status" value="1"/>
</dbReference>
<dbReference type="SUPFAM" id="SSF52343">
    <property type="entry name" value="Ferredoxin reductase-like, C-terminal NADP-linked domain"/>
    <property type="match status" value="1"/>
</dbReference>
<organism evidence="2 3">
    <name type="scientific">Petrotoga olearia DSM 13574</name>
    <dbReference type="NCBI Taxonomy" id="1122955"/>
    <lineage>
        <taxon>Bacteria</taxon>
        <taxon>Thermotogati</taxon>
        <taxon>Thermotogota</taxon>
        <taxon>Thermotogae</taxon>
        <taxon>Petrotogales</taxon>
        <taxon>Petrotogaceae</taxon>
        <taxon>Petrotoga</taxon>
    </lineage>
</organism>
<dbReference type="InterPro" id="IPR017927">
    <property type="entry name" value="FAD-bd_FR_type"/>
</dbReference>
<dbReference type="InterPro" id="IPR009051">
    <property type="entry name" value="Helical_ferredxn"/>
</dbReference>
<dbReference type="PROSITE" id="PS51384">
    <property type="entry name" value="FAD_FR"/>
    <property type="match status" value="1"/>
</dbReference>
<dbReference type="InterPro" id="IPR028261">
    <property type="entry name" value="DPD_II"/>
</dbReference>
<protein>
    <submittedName>
        <fullName evidence="2">2-polyprenylphenol hydroxylase</fullName>
    </submittedName>
</protein>
<dbReference type="InterPro" id="IPR017938">
    <property type="entry name" value="Riboflavin_synthase-like_b-brl"/>
</dbReference>
<dbReference type="Gene3D" id="3.50.50.60">
    <property type="entry name" value="FAD/NAD(P)-binding domain"/>
    <property type="match status" value="2"/>
</dbReference>
<dbReference type="Pfam" id="PF14691">
    <property type="entry name" value="Fer4_20"/>
    <property type="match status" value="1"/>
</dbReference>
<dbReference type="CDD" id="cd06219">
    <property type="entry name" value="DHOD_e_trans_like1"/>
    <property type="match status" value="1"/>
</dbReference>
<dbReference type="InterPro" id="IPR001433">
    <property type="entry name" value="OxRdtase_FAD/NAD-bd"/>
</dbReference>
<dbReference type="NCBIfam" id="NF009414">
    <property type="entry name" value="PRK12778.1"/>
    <property type="match status" value="1"/>
</dbReference>
<dbReference type="InterPro" id="IPR023753">
    <property type="entry name" value="FAD/NAD-binding_dom"/>
</dbReference>
<proteinExistence type="predicted"/>
<dbReference type="Gene3D" id="3.40.50.80">
    <property type="entry name" value="Nucleotide-binding domain of ferredoxin-NADP reductase (FNR) module"/>
    <property type="match status" value="1"/>
</dbReference>
<dbReference type="InterPro" id="IPR019480">
    <property type="entry name" value="Dihydroorotate_DH_Fe-S-bd"/>
</dbReference>
<dbReference type="GO" id="GO:0051536">
    <property type="term" value="F:iron-sulfur cluster binding"/>
    <property type="evidence" value="ECO:0007669"/>
    <property type="project" value="InterPro"/>
</dbReference>
<dbReference type="SUPFAM" id="SSF51971">
    <property type="entry name" value="Nucleotide-binding domain"/>
    <property type="match status" value="1"/>
</dbReference>
<dbReference type="Pfam" id="PF07992">
    <property type="entry name" value="Pyr_redox_2"/>
    <property type="match status" value="1"/>
</dbReference>
<dbReference type="InterPro" id="IPR039261">
    <property type="entry name" value="FNR_nucleotide-bd"/>
</dbReference>
<dbReference type="AlphaFoldDB" id="A0A2K1NYT4"/>
<dbReference type="Pfam" id="PF00175">
    <property type="entry name" value="NAD_binding_1"/>
    <property type="match status" value="1"/>
</dbReference>
<evidence type="ECO:0000313" key="2">
    <source>
        <dbReference type="EMBL" id="PNR95695.1"/>
    </source>
</evidence>
<dbReference type="NCBIfam" id="NF004862">
    <property type="entry name" value="PRK06222.1"/>
    <property type="match status" value="1"/>
</dbReference>
<dbReference type="PRINTS" id="PR00419">
    <property type="entry name" value="ADXRDTASE"/>
</dbReference>
<dbReference type="SUPFAM" id="SSF46548">
    <property type="entry name" value="alpha-helical ferredoxin"/>
    <property type="match status" value="1"/>
</dbReference>
<gene>
    <name evidence="2" type="ORF">X929_07100</name>
</gene>
<evidence type="ECO:0000313" key="3">
    <source>
        <dbReference type="Proteomes" id="UP000236434"/>
    </source>
</evidence>
<accession>A0A2K1NYT4</accession>
<dbReference type="Proteomes" id="UP000236434">
    <property type="component" value="Unassembled WGS sequence"/>
</dbReference>
<dbReference type="Gene3D" id="2.40.30.10">
    <property type="entry name" value="Translation factors"/>
    <property type="match status" value="1"/>
</dbReference>
<name>A0A2K1NYT4_9BACT</name>
<evidence type="ECO:0000259" key="1">
    <source>
        <dbReference type="PROSITE" id="PS51384"/>
    </source>
</evidence>
<feature type="domain" description="FAD-binding FR-type" evidence="1">
    <location>
        <begin position="17"/>
        <end position="113"/>
    </location>
</feature>
<dbReference type="InterPro" id="IPR006004">
    <property type="entry name" value="SudA-like"/>
</dbReference>